<name>A0A0E3P7W8_9EURY</name>
<dbReference type="HOGENOM" id="CLU_1297512_0_0_2"/>
<gene>
    <name evidence="1" type="ORF">MSSIT_3255</name>
</gene>
<reference evidence="1 2" key="1">
    <citation type="submission" date="2014-07" db="EMBL/GenBank/DDBJ databases">
        <title>Methanogenic archaea and the global carbon cycle.</title>
        <authorList>
            <person name="Henriksen J.R."/>
            <person name="Luke J."/>
            <person name="Reinhart S."/>
            <person name="Benedict M.N."/>
            <person name="Youngblut N.D."/>
            <person name="Metcalf M.E."/>
            <person name="Whitaker R.J."/>
            <person name="Metcalf W.W."/>
        </authorList>
    </citation>
    <scope>NUCLEOTIDE SEQUENCE [LARGE SCALE GENOMIC DNA]</scope>
    <source>
        <strain evidence="1 2">T4/M</strain>
    </source>
</reference>
<protein>
    <submittedName>
        <fullName evidence="1">Uncharacterized protein</fullName>
    </submittedName>
</protein>
<keyword evidence="2" id="KW-1185">Reference proteome</keyword>
<dbReference type="AlphaFoldDB" id="A0A0E3P7W8"/>
<dbReference type="EMBL" id="CP009506">
    <property type="protein sequence ID" value="AKB29974.1"/>
    <property type="molecule type" value="Genomic_DNA"/>
</dbReference>
<proteinExistence type="predicted"/>
<dbReference type="KEGG" id="msw:MSSIT_3255"/>
<evidence type="ECO:0000313" key="2">
    <source>
        <dbReference type="Proteomes" id="UP000033111"/>
    </source>
</evidence>
<sequence>MLSLVILKILEIWRKPRAIVGRIRCCIPPYPNEGRISRWIENMRMSSSASQKDGIEVPIDAMKLPNRSNGECGLMADNTPMLVPTISASVIAVTARMNVAGKRAVNSSRTGSPVRRDTPRLPENRFVIQTAYCFKKGCSSPWPFMKSKTASLVGSFPVSCVKMISAGFPGAKYIIENASTDARNIVRRAHGILLANKIGISPAIIHLLKVRY</sequence>
<organism evidence="1 2">
    <name type="scientific">Methanosarcina siciliae T4/M</name>
    <dbReference type="NCBI Taxonomy" id="1434120"/>
    <lineage>
        <taxon>Archaea</taxon>
        <taxon>Methanobacteriati</taxon>
        <taxon>Methanobacteriota</taxon>
        <taxon>Stenosarchaea group</taxon>
        <taxon>Methanomicrobia</taxon>
        <taxon>Methanosarcinales</taxon>
        <taxon>Methanosarcinaceae</taxon>
        <taxon>Methanosarcina</taxon>
    </lineage>
</organism>
<accession>A0A0E3P7W8</accession>
<evidence type="ECO:0000313" key="1">
    <source>
        <dbReference type="EMBL" id="AKB29974.1"/>
    </source>
</evidence>
<dbReference type="Proteomes" id="UP000033111">
    <property type="component" value="Chromosome"/>
</dbReference>